<feature type="region of interest" description="Disordered" evidence="2">
    <location>
        <begin position="1"/>
        <end position="21"/>
    </location>
</feature>
<name>A0A2U1NPK8_ARTAN</name>
<comment type="caution">
    <text evidence="4">The sequence shown here is derived from an EMBL/GenBank/DDBJ whole genome shotgun (WGS) entry which is preliminary data.</text>
</comment>
<sequence>MNSEGVQEVVEDDDDDWYEDQGNGWATVKRARKENSINYEEQALVEGEWSPLDVDTTPERETELKQIQIMTEKLENSESFSVFMNQIKSIQAAEEHLRKLTGSGETLRIVIYGVGSFEMYKASRFQLSLALILQRNLEWIGNIEVFDPVLSLTELNVLEKLGLHPLYVNELAKRKVMKPMVFFMPHCPTELYENLLETNWNNELLNKIVILGNSFGKRCEHYRSGSGNSDYSITHMLALEPFTKEYELPSVLVDFSHAFHGTSLHTFSVDKDAVLRIAT</sequence>
<dbReference type="Pfam" id="PF07985">
    <property type="entry name" value="SRR1"/>
    <property type="match status" value="1"/>
</dbReference>
<dbReference type="STRING" id="35608.A0A2U1NPK8"/>
<dbReference type="GO" id="GO:0005737">
    <property type="term" value="C:cytoplasm"/>
    <property type="evidence" value="ECO:0007669"/>
    <property type="project" value="TreeGrafter"/>
</dbReference>
<dbReference type="OrthoDB" id="551431at2759"/>
<dbReference type="Proteomes" id="UP000245207">
    <property type="component" value="Unassembled WGS sequence"/>
</dbReference>
<proteinExistence type="inferred from homology"/>
<dbReference type="InterPro" id="IPR040044">
    <property type="entry name" value="SRR1L"/>
</dbReference>
<protein>
    <submittedName>
        <fullName evidence="4">Sensitivity to red light reduced protein (SRR1)</fullName>
    </submittedName>
</protein>
<accession>A0A2U1NPK8</accession>
<organism evidence="4 5">
    <name type="scientific">Artemisia annua</name>
    <name type="common">Sweet wormwood</name>
    <dbReference type="NCBI Taxonomy" id="35608"/>
    <lineage>
        <taxon>Eukaryota</taxon>
        <taxon>Viridiplantae</taxon>
        <taxon>Streptophyta</taxon>
        <taxon>Embryophyta</taxon>
        <taxon>Tracheophyta</taxon>
        <taxon>Spermatophyta</taxon>
        <taxon>Magnoliopsida</taxon>
        <taxon>eudicotyledons</taxon>
        <taxon>Gunneridae</taxon>
        <taxon>Pentapetalae</taxon>
        <taxon>asterids</taxon>
        <taxon>campanulids</taxon>
        <taxon>Asterales</taxon>
        <taxon>Asteraceae</taxon>
        <taxon>Asteroideae</taxon>
        <taxon>Anthemideae</taxon>
        <taxon>Artemisiinae</taxon>
        <taxon>Artemisia</taxon>
    </lineage>
</organism>
<evidence type="ECO:0000256" key="2">
    <source>
        <dbReference type="SAM" id="MobiDB-lite"/>
    </source>
</evidence>
<dbReference type="PANTHER" id="PTHR28626">
    <property type="entry name" value="SRR1-LIKE PROTEIN"/>
    <property type="match status" value="1"/>
</dbReference>
<dbReference type="AlphaFoldDB" id="A0A2U1NPK8"/>
<evidence type="ECO:0000313" key="4">
    <source>
        <dbReference type="EMBL" id="PWA75443.1"/>
    </source>
</evidence>
<comment type="similarity">
    <text evidence="1">Belongs to the SRR1 family.</text>
</comment>
<dbReference type="PANTHER" id="PTHR28626:SF3">
    <property type="entry name" value="SRR1-LIKE PROTEIN"/>
    <property type="match status" value="1"/>
</dbReference>
<evidence type="ECO:0000256" key="1">
    <source>
        <dbReference type="ARBA" id="ARBA00009856"/>
    </source>
</evidence>
<feature type="compositionally biased region" description="Acidic residues" evidence="2">
    <location>
        <begin position="9"/>
        <end position="19"/>
    </location>
</feature>
<reference evidence="4 5" key="1">
    <citation type="journal article" date="2018" name="Mol. Plant">
        <title>The genome of Artemisia annua provides insight into the evolution of Asteraceae family and artemisinin biosynthesis.</title>
        <authorList>
            <person name="Shen Q."/>
            <person name="Zhang L."/>
            <person name="Liao Z."/>
            <person name="Wang S."/>
            <person name="Yan T."/>
            <person name="Shi P."/>
            <person name="Liu M."/>
            <person name="Fu X."/>
            <person name="Pan Q."/>
            <person name="Wang Y."/>
            <person name="Lv Z."/>
            <person name="Lu X."/>
            <person name="Zhang F."/>
            <person name="Jiang W."/>
            <person name="Ma Y."/>
            <person name="Chen M."/>
            <person name="Hao X."/>
            <person name="Li L."/>
            <person name="Tang Y."/>
            <person name="Lv G."/>
            <person name="Zhou Y."/>
            <person name="Sun X."/>
            <person name="Brodelius P.E."/>
            <person name="Rose J.K.C."/>
            <person name="Tang K."/>
        </authorList>
    </citation>
    <scope>NUCLEOTIDE SEQUENCE [LARGE SCALE GENOMIC DNA]</scope>
    <source>
        <strain evidence="5">cv. Huhao1</strain>
        <tissue evidence="4">Leaf</tissue>
    </source>
</reference>
<keyword evidence="5" id="KW-1185">Reference proteome</keyword>
<dbReference type="GO" id="GO:0005634">
    <property type="term" value="C:nucleus"/>
    <property type="evidence" value="ECO:0007669"/>
    <property type="project" value="TreeGrafter"/>
</dbReference>
<gene>
    <name evidence="4" type="ORF">CTI12_AA242380</name>
</gene>
<evidence type="ECO:0000259" key="3">
    <source>
        <dbReference type="Pfam" id="PF07985"/>
    </source>
</evidence>
<evidence type="ECO:0000313" key="5">
    <source>
        <dbReference type="Proteomes" id="UP000245207"/>
    </source>
</evidence>
<feature type="domain" description="SRR1-like" evidence="3">
    <location>
        <begin position="96"/>
        <end position="266"/>
    </location>
</feature>
<dbReference type="InterPro" id="IPR012942">
    <property type="entry name" value="SRR1-like"/>
</dbReference>
<dbReference type="EMBL" id="PKPP01002410">
    <property type="protein sequence ID" value="PWA75443.1"/>
    <property type="molecule type" value="Genomic_DNA"/>
</dbReference>